<comment type="caution">
    <text evidence="2">The sequence shown here is derived from an EMBL/GenBank/DDBJ whole genome shotgun (WGS) entry which is preliminary data.</text>
</comment>
<keyword evidence="1" id="KW-0812">Transmembrane</keyword>
<keyword evidence="3" id="KW-1185">Reference proteome</keyword>
<sequence length="75" mass="8090">MPLFSPFSSGFSSFASSAFPVLSFSVDCIVVVVLVEAYVAVRFRVLLLACCCLIVLLFAAEIIGRLWLSSLGLKV</sequence>
<keyword evidence="1" id="KW-0472">Membrane</keyword>
<dbReference type="Proteomes" id="UP001229421">
    <property type="component" value="Unassembled WGS sequence"/>
</dbReference>
<feature type="transmembrane region" description="Helical" evidence="1">
    <location>
        <begin position="20"/>
        <end position="39"/>
    </location>
</feature>
<gene>
    <name evidence="2" type="ORF">QVD17_30293</name>
</gene>
<dbReference type="AlphaFoldDB" id="A0AAD8K1M4"/>
<evidence type="ECO:0000313" key="3">
    <source>
        <dbReference type="Proteomes" id="UP001229421"/>
    </source>
</evidence>
<dbReference type="EMBL" id="JAUHHV010000008">
    <property type="protein sequence ID" value="KAK1414547.1"/>
    <property type="molecule type" value="Genomic_DNA"/>
</dbReference>
<feature type="transmembrane region" description="Helical" evidence="1">
    <location>
        <begin position="46"/>
        <end position="68"/>
    </location>
</feature>
<proteinExistence type="predicted"/>
<name>A0AAD8K1M4_TARER</name>
<accession>A0AAD8K1M4</accession>
<keyword evidence="1" id="KW-1133">Transmembrane helix</keyword>
<protein>
    <submittedName>
        <fullName evidence="2">Uncharacterized protein</fullName>
    </submittedName>
</protein>
<organism evidence="2 3">
    <name type="scientific">Tagetes erecta</name>
    <name type="common">African marigold</name>
    <dbReference type="NCBI Taxonomy" id="13708"/>
    <lineage>
        <taxon>Eukaryota</taxon>
        <taxon>Viridiplantae</taxon>
        <taxon>Streptophyta</taxon>
        <taxon>Embryophyta</taxon>
        <taxon>Tracheophyta</taxon>
        <taxon>Spermatophyta</taxon>
        <taxon>Magnoliopsida</taxon>
        <taxon>eudicotyledons</taxon>
        <taxon>Gunneridae</taxon>
        <taxon>Pentapetalae</taxon>
        <taxon>asterids</taxon>
        <taxon>campanulids</taxon>
        <taxon>Asterales</taxon>
        <taxon>Asteraceae</taxon>
        <taxon>Asteroideae</taxon>
        <taxon>Heliantheae alliance</taxon>
        <taxon>Tageteae</taxon>
        <taxon>Tagetes</taxon>
    </lineage>
</organism>
<evidence type="ECO:0000256" key="1">
    <source>
        <dbReference type="SAM" id="Phobius"/>
    </source>
</evidence>
<evidence type="ECO:0000313" key="2">
    <source>
        <dbReference type="EMBL" id="KAK1414547.1"/>
    </source>
</evidence>
<reference evidence="2" key="1">
    <citation type="journal article" date="2023" name="bioRxiv">
        <title>Improved chromosome-level genome assembly for marigold (Tagetes erecta).</title>
        <authorList>
            <person name="Jiang F."/>
            <person name="Yuan L."/>
            <person name="Wang S."/>
            <person name="Wang H."/>
            <person name="Xu D."/>
            <person name="Wang A."/>
            <person name="Fan W."/>
        </authorList>
    </citation>
    <scope>NUCLEOTIDE SEQUENCE</scope>
    <source>
        <strain evidence="2">WSJ</strain>
        <tissue evidence="2">Leaf</tissue>
    </source>
</reference>